<comment type="caution">
    <text evidence="3">The sequence shown here is derived from an EMBL/GenBank/DDBJ whole genome shotgun (WGS) entry which is preliminary data.</text>
</comment>
<feature type="compositionally biased region" description="Low complexity" evidence="1">
    <location>
        <begin position="122"/>
        <end position="134"/>
    </location>
</feature>
<evidence type="ECO:0000256" key="2">
    <source>
        <dbReference type="SAM" id="SignalP"/>
    </source>
</evidence>
<protein>
    <submittedName>
        <fullName evidence="3">Uncharacterized protein</fullName>
    </submittedName>
</protein>
<name>A0AAD5WNT7_9PEZI</name>
<feature type="compositionally biased region" description="Low complexity" evidence="1">
    <location>
        <begin position="77"/>
        <end position="100"/>
    </location>
</feature>
<dbReference type="AlphaFoldDB" id="A0AAD5WNT7"/>
<feature type="chain" id="PRO_5042170198" evidence="2">
    <location>
        <begin position="22"/>
        <end position="175"/>
    </location>
</feature>
<gene>
    <name evidence="3" type="ORF">MKZ38_005747</name>
</gene>
<dbReference type="EMBL" id="JAKWBI020000345">
    <property type="protein sequence ID" value="KAJ2896218.1"/>
    <property type="molecule type" value="Genomic_DNA"/>
</dbReference>
<sequence length="175" mass="18311">MLQFPTNLLVALLALAIGILAIPVIPKSIHFNSQVENDNWLPIYTSDPYSYSSSPNSSTVYPSTSSTRSIPPVGEGSPTTTSNLDSSSSSSSWTLLPTVPGTITLSASVPPPPPPNTDENGSTSTTHRPFTPSTTPTPDPSPRAAVDAQPEPIEFSPAAVATSARTRGGTSEYRD</sequence>
<feature type="compositionally biased region" description="Low complexity" evidence="1">
    <location>
        <begin position="51"/>
        <end position="69"/>
    </location>
</feature>
<keyword evidence="4" id="KW-1185">Reference proteome</keyword>
<evidence type="ECO:0000256" key="1">
    <source>
        <dbReference type="SAM" id="MobiDB-lite"/>
    </source>
</evidence>
<reference evidence="3" key="1">
    <citation type="submission" date="2022-07" db="EMBL/GenBank/DDBJ databases">
        <title>Draft genome sequence of Zalerion maritima ATCC 34329, a (micro)plastics degrading marine fungus.</title>
        <authorList>
            <person name="Paco A."/>
            <person name="Goncalves M.F.M."/>
            <person name="Rocha-Santos T.A.P."/>
            <person name="Alves A."/>
        </authorList>
    </citation>
    <scope>NUCLEOTIDE SEQUENCE</scope>
    <source>
        <strain evidence="3">ATCC 34329</strain>
    </source>
</reference>
<feature type="region of interest" description="Disordered" evidence="1">
    <location>
        <begin position="51"/>
        <end position="175"/>
    </location>
</feature>
<dbReference type="Proteomes" id="UP001201980">
    <property type="component" value="Unassembled WGS sequence"/>
</dbReference>
<evidence type="ECO:0000313" key="4">
    <source>
        <dbReference type="Proteomes" id="UP001201980"/>
    </source>
</evidence>
<evidence type="ECO:0000313" key="3">
    <source>
        <dbReference type="EMBL" id="KAJ2896218.1"/>
    </source>
</evidence>
<proteinExistence type="predicted"/>
<feature type="signal peptide" evidence="2">
    <location>
        <begin position="1"/>
        <end position="21"/>
    </location>
</feature>
<organism evidence="3 4">
    <name type="scientific">Zalerion maritima</name>
    <dbReference type="NCBI Taxonomy" id="339359"/>
    <lineage>
        <taxon>Eukaryota</taxon>
        <taxon>Fungi</taxon>
        <taxon>Dikarya</taxon>
        <taxon>Ascomycota</taxon>
        <taxon>Pezizomycotina</taxon>
        <taxon>Sordariomycetes</taxon>
        <taxon>Lulworthiomycetidae</taxon>
        <taxon>Lulworthiales</taxon>
        <taxon>Lulworthiaceae</taxon>
        <taxon>Zalerion</taxon>
    </lineage>
</organism>
<accession>A0AAD5WNT7</accession>
<keyword evidence="2" id="KW-0732">Signal</keyword>